<accession>A0A4V3IWG1</accession>
<sequence>MTFTHDIVRTDTGESLVSIDDPSESGWGRALGMAAGQKRTVFQLGDSNAPKLDWLDLTRDWDRSIVTSWNGVPIYWGVITGSRYVRAKKEWTVKHVDFRALLSRRFTFGTNGYSGDTTDNILNLAGFSLKAMIPWIIWAGTQGATANYNLPIRAETGLPLGSTAGDQSGPYTRKFQDFNFTTVEAALQEVQTMPDGPDVDLEPKKDATTGRFFINLRVGSPLLAGTTWEFPLDSNEPALFDVEYECDGIKKRNVSFAVGTGSEMLMAVKTARLATSSVAVEGFEEYKGRDDGDDALQAHANADLATFSTGTEQWSAKMLTPGTEGGPSVAELRMGDTFRLGSWGDPIIPDGWTPNILVAIDGDLSGSFTPTFQPIGGE</sequence>
<organism evidence="1 2">
    <name type="scientific">Cryobacterium lactosi</name>
    <dbReference type="NCBI Taxonomy" id="1259202"/>
    <lineage>
        <taxon>Bacteria</taxon>
        <taxon>Bacillati</taxon>
        <taxon>Actinomycetota</taxon>
        <taxon>Actinomycetes</taxon>
        <taxon>Micrococcales</taxon>
        <taxon>Microbacteriaceae</taxon>
        <taxon>Cryobacterium</taxon>
    </lineage>
</organism>
<evidence type="ECO:0000313" key="1">
    <source>
        <dbReference type="EMBL" id="TFD85006.1"/>
    </source>
</evidence>
<reference evidence="1 2" key="1">
    <citation type="submission" date="2019-03" db="EMBL/GenBank/DDBJ databases">
        <title>Genomics of glacier-inhabiting Cryobacterium strains.</title>
        <authorList>
            <person name="Liu Q."/>
            <person name="Xin Y.-H."/>
        </authorList>
    </citation>
    <scope>NUCLEOTIDE SEQUENCE [LARGE SCALE GENOMIC DNA]</scope>
    <source>
        <strain evidence="1 2">Sr59</strain>
    </source>
</reference>
<keyword evidence="2" id="KW-1185">Reference proteome</keyword>
<comment type="caution">
    <text evidence="1">The sequence shown here is derived from an EMBL/GenBank/DDBJ whole genome shotgun (WGS) entry which is preliminary data.</text>
</comment>
<gene>
    <name evidence="1" type="ORF">E3T61_18475</name>
</gene>
<dbReference type="EMBL" id="SOHM01000039">
    <property type="protein sequence ID" value="TFD85006.1"/>
    <property type="molecule type" value="Genomic_DNA"/>
</dbReference>
<dbReference type="OrthoDB" id="3231936at2"/>
<evidence type="ECO:0008006" key="3">
    <source>
        <dbReference type="Google" id="ProtNLM"/>
    </source>
</evidence>
<dbReference type="AlphaFoldDB" id="A0A4V3IWG1"/>
<evidence type="ECO:0000313" key="2">
    <source>
        <dbReference type="Proteomes" id="UP000298468"/>
    </source>
</evidence>
<dbReference type="Proteomes" id="UP000298468">
    <property type="component" value="Unassembled WGS sequence"/>
</dbReference>
<proteinExistence type="predicted"/>
<protein>
    <recommendedName>
        <fullName evidence="3">Phage tail protein</fullName>
    </recommendedName>
</protein>
<name>A0A4V3IWG1_9MICO</name>
<dbReference type="RefSeq" id="WP_134642319.1">
    <property type="nucleotide sequence ID" value="NZ_SOHM01000039.1"/>
</dbReference>